<organism evidence="1 2">
    <name type="scientific">Achaetomium macrosporum</name>
    <dbReference type="NCBI Taxonomy" id="79813"/>
    <lineage>
        <taxon>Eukaryota</taxon>
        <taxon>Fungi</taxon>
        <taxon>Dikarya</taxon>
        <taxon>Ascomycota</taxon>
        <taxon>Pezizomycotina</taxon>
        <taxon>Sordariomycetes</taxon>
        <taxon>Sordariomycetidae</taxon>
        <taxon>Sordariales</taxon>
        <taxon>Chaetomiaceae</taxon>
        <taxon>Achaetomium</taxon>
    </lineage>
</organism>
<comment type="caution">
    <text evidence="1">The sequence shown here is derived from an EMBL/GenBank/DDBJ whole genome shotgun (WGS) entry which is preliminary data.</text>
</comment>
<evidence type="ECO:0000313" key="1">
    <source>
        <dbReference type="EMBL" id="KAK4232700.1"/>
    </source>
</evidence>
<accession>A0AAN7H9C5</accession>
<feature type="non-terminal residue" evidence="1">
    <location>
        <position position="1"/>
    </location>
</feature>
<protein>
    <submittedName>
        <fullName evidence="1">Uncharacterized protein</fullName>
    </submittedName>
</protein>
<reference evidence="1" key="2">
    <citation type="submission" date="2023-05" db="EMBL/GenBank/DDBJ databases">
        <authorList>
            <consortium name="Lawrence Berkeley National Laboratory"/>
            <person name="Steindorff A."/>
            <person name="Hensen N."/>
            <person name="Bonometti L."/>
            <person name="Westerberg I."/>
            <person name="Brannstrom I.O."/>
            <person name="Guillou S."/>
            <person name="Cros-Aarteil S."/>
            <person name="Calhoun S."/>
            <person name="Haridas S."/>
            <person name="Kuo A."/>
            <person name="Mondo S."/>
            <person name="Pangilinan J."/>
            <person name="Riley R."/>
            <person name="Labutti K."/>
            <person name="Andreopoulos B."/>
            <person name="Lipzen A."/>
            <person name="Chen C."/>
            <person name="Yanf M."/>
            <person name="Daum C."/>
            <person name="Ng V."/>
            <person name="Clum A."/>
            <person name="Ohm R."/>
            <person name="Martin F."/>
            <person name="Silar P."/>
            <person name="Natvig D."/>
            <person name="Lalanne C."/>
            <person name="Gautier V."/>
            <person name="Ament-Velasquez S.L."/>
            <person name="Kruys A."/>
            <person name="Hutchinson M.I."/>
            <person name="Powell A.J."/>
            <person name="Barry K."/>
            <person name="Miller A.N."/>
            <person name="Grigoriev I.V."/>
            <person name="Debuchy R."/>
            <person name="Gladieux P."/>
            <person name="Thoren M.H."/>
            <person name="Johannesson H."/>
        </authorList>
    </citation>
    <scope>NUCLEOTIDE SEQUENCE</scope>
    <source>
        <strain evidence="1">CBS 532.94</strain>
    </source>
</reference>
<keyword evidence="2" id="KW-1185">Reference proteome</keyword>
<proteinExistence type="predicted"/>
<gene>
    <name evidence="1" type="ORF">C8A03DRAFT_20060</name>
</gene>
<dbReference type="EMBL" id="MU861015">
    <property type="protein sequence ID" value="KAK4232700.1"/>
    <property type="molecule type" value="Genomic_DNA"/>
</dbReference>
<evidence type="ECO:0000313" key="2">
    <source>
        <dbReference type="Proteomes" id="UP001303760"/>
    </source>
</evidence>
<sequence length="168" mass="19048">YRLWKNIVTTTNHRNPEKDCLTYENMLQTVRLTLLDGFSHDEPDITAKLKGLASAAPTLFSALLPREGLGRTDLEDEDDPSIGARVVDDMSHPDARVLVLVKARVYKAMGFPVREGELSLPFAIQLRDAYQADYGKNIVVTSNWPIRWWKKVSFGDRYVGPHASSFQR</sequence>
<reference evidence="1" key="1">
    <citation type="journal article" date="2023" name="Mol. Phylogenet. Evol.">
        <title>Genome-scale phylogeny and comparative genomics of the fungal order Sordariales.</title>
        <authorList>
            <person name="Hensen N."/>
            <person name="Bonometti L."/>
            <person name="Westerberg I."/>
            <person name="Brannstrom I.O."/>
            <person name="Guillou S."/>
            <person name="Cros-Aarteil S."/>
            <person name="Calhoun S."/>
            <person name="Haridas S."/>
            <person name="Kuo A."/>
            <person name="Mondo S."/>
            <person name="Pangilinan J."/>
            <person name="Riley R."/>
            <person name="LaButti K."/>
            <person name="Andreopoulos B."/>
            <person name="Lipzen A."/>
            <person name="Chen C."/>
            <person name="Yan M."/>
            <person name="Daum C."/>
            <person name="Ng V."/>
            <person name="Clum A."/>
            <person name="Steindorff A."/>
            <person name="Ohm R.A."/>
            <person name="Martin F."/>
            <person name="Silar P."/>
            <person name="Natvig D.O."/>
            <person name="Lalanne C."/>
            <person name="Gautier V."/>
            <person name="Ament-Velasquez S.L."/>
            <person name="Kruys A."/>
            <person name="Hutchinson M.I."/>
            <person name="Powell A.J."/>
            <person name="Barry K."/>
            <person name="Miller A.N."/>
            <person name="Grigoriev I.V."/>
            <person name="Debuchy R."/>
            <person name="Gladieux P."/>
            <person name="Hiltunen Thoren M."/>
            <person name="Johannesson H."/>
        </authorList>
    </citation>
    <scope>NUCLEOTIDE SEQUENCE</scope>
    <source>
        <strain evidence="1">CBS 532.94</strain>
    </source>
</reference>
<name>A0AAN7H9C5_9PEZI</name>
<dbReference type="AlphaFoldDB" id="A0AAN7H9C5"/>
<dbReference type="Proteomes" id="UP001303760">
    <property type="component" value="Unassembled WGS sequence"/>
</dbReference>